<evidence type="ECO:0000259" key="1">
    <source>
        <dbReference type="PROSITE" id="PS50995"/>
    </source>
</evidence>
<proteinExistence type="predicted"/>
<dbReference type="PANTHER" id="PTHR33164:SF57">
    <property type="entry name" value="MARR-FAMILY TRANSCRIPTIONAL REGULATOR"/>
    <property type="match status" value="1"/>
</dbReference>
<keyword evidence="3" id="KW-1185">Reference proteome</keyword>
<dbReference type="EMBL" id="BMZD01000004">
    <property type="protein sequence ID" value="GGZ98477.1"/>
    <property type="molecule type" value="Genomic_DNA"/>
</dbReference>
<gene>
    <name evidence="2" type="ORF">GCM10011617_18500</name>
</gene>
<dbReference type="GO" id="GO:0003700">
    <property type="term" value="F:DNA-binding transcription factor activity"/>
    <property type="evidence" value="ECO:0007669"/>
    <property type="project" value="InterPro"/>
</dbReference>
<dbReference type="InterPro" id="IPR039422">
    <property type="entry name" value="MarR/SlyA-like"/>
</dbReference>
<comment type="caution">
    <text evidence="2">The sequence shown here is derived from an EMBL/GenBank/DDBJ whole genome shotgun (WGS) entry which is preliminary data.</text>
</comment>
<organism evidence="2 3">
    <name type="scientific">Novosphingobium arvoryzae</name>
    <dbReference type="NCBI Taxonomy" id="1256514"/>
    <lineage>
        <taxon>Bacteria</taxon>
        <taxon>Pseudomonadati</taxon>
        <taxon>Pseudomonadota</taxon>
        <taxon>Alphaproteobacteria</taxon>
        <taxon>Sphingomonadales</taxon>
        <taxon>Sphingomonadaceae</taxon>
        <taxon>Novosphingobium</taxon>
    </lineage>
</organism>
<dbReference type="InterPro" id="IPR036388">
    <property type="entry name" value="WH-like_DNA-bd_sf"/>
</dbReference>
<dbReference type="Pfam" id="PF12802">
    <property type="entry name" value="MarR_2"/>
    <property type="match status" value="1"/>
</dbReference>
<dbReference type="InterPro" id="IPR036390">
    <property type="entry name" value="WH_DNA-bd_sf"/>
</dbReference>
<sequence length="157" mass="17359">MPARSSRLSDFLPYLMSVTTNAVSDLVAGKYRERFGLKIPEWRVMAVLGDAGALTQRDLVGATRMDKVAVNRACKVLEDRGLAARSPNDRDGRSHHLELTAAGKAMHAEIMPLALGMEKQLFAVLSAQERRDFKAVLARINDQVHKLESMTPGKKDD</sequence>
<dbReference type="PRINTS" id="PR00598">
    <property type="entry name" value="HTHMARR"/>
</dbReference>
<dbReference type="AlphaFoldDB" id="A0A918RGT2"/>
<dbReference type="RefSeq" id="WP_189540775.1">
    <property type="nucleotide sequence ID" value="NZ_BMZD01000004.1"/>
</dbReference>
<dbReference type="SUPFAM" id="SSF46785">
    <property type="entry name" value="Winged helix' DNA-binding domain"/>
    <property type="match status" value="1"/>
</dbReference>
<evidence type="ECO:0000313" key="3">
    <source>
        <dbReference type="Proteomes" id="UP000634139"/>
    </source>
</evidence>
<dbReference type="PANTHER" id="PTHR33164">
    <property type="entry name" value="TRANSCRIPTIONAL REGULATOR, MARR FAMILY"/>
    <property type="match status" value="1"/>
</dbReference>
<evidence type="ECO:0000313" key="2">
    <source>
        <dbReference type="EMBL" id="GGZ98477.1"/>
    </source>
</evidence>
<reference evidence="2" key="1">
    <citation type="journal article" date="2014" name="Int. J. Syst. Evol. Microbiol.">
        <title>Complete genome sequence of Corynebacterium casei LMG S-19264T (=DSM 44701T), isolated from a smear-ripened cheese.</title>
        <authorList>
            <consortium name="US DOE Joint Genome Institute (JGI-PGF)"/>
            <person name="Walter F."/>
            <person name="Albersmeier A."/>
            <person name="Kalinowski J."/>
            <person name="Ruckert C."/>
        </authorList>
    </citation>
    <scope>NUCLEOTIDE SEQUENCE</scope>
    <source>
        <strain evidence="2">KCTC 32422</strain>
    </source>
</reference>
<dbReference type="GO" id="GO:0006950">
    <property type="term" value="P:response to stress"/>
    <property type="evidence" value="ECO:0007669"/>
    <property type="project" value="TreeGrafter"/>
</dbReference>
<dbReference type="PROSITE" id="PS50995">
    <property type="entry name" value="HTH_MARR_2"/>
    <property type="match status" value="1"/>
</dbReference>
<dbReference type="Gene3D" id="1.10.10.10">
    <property type="entry name" value="Winged helix-like DNA-binding domain superfamily/Winged helix DNA-binding domain"/>
    <property type="match status" value="1"/>
</dbReference>
<dbReference type="InterPro" id="IPR000835">
    <property type="entry name" value="HTH_MarR-typ"/>
</dbReference>
<name>A0A918RGT2_9SPHN</name>
<reference evidence="2" key="2">
    <citation type="submission" date="2020-09" db="EMBL/GenBank/DDBJ databases">
        <authorList>
            <person name="Sun Q."/>
            <person name="Kim S."/>
        </authorList>
    </citation>
    <scope>NUCLEOTIDE SEQUENCE</scope>
    <source>
        <strain evidence="2">KCTC 32422</strain>
    </source>
</reference>
<protein>
    <submittedName>
        <fullName evidence="2">MarR family transcriptional regulator</fullName>
    </submittedName>
</protein>
<feature type="domain" description="HTH marR-type" evidence="1">
    <location>
        <begin position="8"/>
        <end position="142"/>
    </location>
</feature>
<dbReference type="Proteomes" id="UP000634139">
    <property type="component" value="Unassembled WGS sequence"/>
</dbReference>
<dbReference type="SMART" id="SM00347">
    <property type="entry name" value="HTH_MARR"/>
    <property type="match status" value="1"/>
</dbReference>
<accession>A0A918RGT2</accession>